<feature type="domain" description="FAD-binding" evidence="4">
    <location>
        <begin position="19"/>
        <end position="86"/>
    </location>
</feature>
<proteinExistence type="predicted"/>
<dbReference type="AlphaFoldDB" id="A0A9P6DJA8"/>
<dbReference type="Gene3D" id="3.50.50.60">
    <property type="entry name" value="FAD/NAD(P)-binding domain"/>
    <property type="match status" value="1"/>
</dbReference>
<keyword evidence="6" id="KW-1185">Reference proteome</keyword>
<dbReference type="SUPFAM" id="SSF51905">
    <property type="entry name" value="FAD/NAD(P)-binding domain"/>
    <property type="match status" value="1"/>
</dbReference>
<comment type="caution">
    <text evidence="5">The sequence shown here is derived from an EMBL/GenBank/DDBJ whole genome shotgun (WGS) entry which is preliminary data.</text>
</comment>
<dbReference type="OrthoDB" id="2690153at2759"/>
<evidence type="ECO:0000256" key="3">
    <source>
        <dbReference type="ARBA" id="ARBA00023002"/>
    </source>
</evidence>
<dbReference type="InterPro" id="IPR002938">
    <property type="entry name" value="FAD-bd"/>
</dbReference>
<dbReference type="Pfam" id="PF01494">
    <property type="entry name" value="FAD_binding_3"/>
    <property type="match status" value="1"/>
</dbReference>
<dbReference type="GO" id="GO:0071949">
    <property type="term" value="F:FAD binding"/>
    <property type="evidence" value="ECO:0007669"/>
    <property type="project" value="InterPro"/>
</dbReference>
<name>A0A9P6DJA8_9AGAM</name>
<dbReference type="EMBL" id="MU129147">
    <property type="protein sequence ID" value="KAF9505536.1"/>
    <property type="molecule type" value="Genomic_DNA"/>
</dbReference>
<keyword evidence="2" id="KW-0274">FAD</keyword>
<evidence type="ECO:0000256" key="1">
    <source>
        <dbReference type="ARBA" id="ARBA00022630"/>
    </source>
</evidence>
<gene>
    <name evidence="5" type="ORF">BS47DRAFT_1353836</name>
</gene>
<dbReference type="GO" id="GO:0016491">
    <property type="term" value="F:oxidoreductase activity"/>
    <property type="evidence" value="ECO:0007669"/>
    <property type="project" value="UniProtKB-KW"/>
</dbReference>
<protein>
    <recommendedName>
        <fullName evidence="4">FAD-binding domain-containing protein</fullName>
    </recommendedName>
</protein>
<organism evidence="5 6">
    <name type="scientific">Hydnum rufescens UP504</name>
    <dbReference type="NCBI Taxonomy" id="1448309"/>
    <lineage>
        <taxon>Eukaryota</taxon>
        <taxon>Fungi</taxon>
        <taxon>Dikarya</taxon>
        <taxon>Basidiomycota</taxon>
        <taxon>Agaricomycotina</taxon>
        <taxon>Agaricomycetes</taxon>
        <taxon>Cantharellales</taxon>
        <taxon>Hydnaceae</taxon>
        <taxon>Hydnum</taxon>
    </lineage>
</organism>
<evidence type="ECO:0000256" key="2">
    <source>
        <dbReference type="ARBA" id="ARBA00022827"/>
    </source>
</evidence>
<evidence type="ECO:0000313" key="6">
    <source>
        <dbReference type="Proteomes" id="UP000886523"/>
    </source>
</evidence>
<accession>A0A9P6DJA8</accession>
<evidence type="ECO:0000313" key="5">
    <source>
        <dbReference type="EMBL" id="KAF9505536.1"/>
    </source>
</evidence>
<sequence>MANRCFFLTVSFSPGLNPWILGQSTTEAILRSHLSRLSVTVGLGTELVDFTQDAHKVTTNLLKRDKNGSSQNETLEVDWVIGADGA</sequence>
<keyword evidence="3" id="KW-0560">Oxidoreductase</keyword>
<dbReference type="InterPro" id="IPR036188">
    <property type="entry name" value="FAD/NAD-bd_sf"/>
</dbReference>
<evidence type="ECO:0000259" key="4">
    <source>
        <dbReference type="Pfam" id="PF01494"/>
    </source>
</evidence>
<dbReference type="Proteomes" id="UP000886523">
    <property type="component" value="Unassembled WGS sequence"/>
</dbReference>
<keyword evidence="1" id="KW-0285">Flavoprotein</keyword>
<reference evidence="5" key="1">
    <citation type="journal article" date="2020" name="Nat. Commun.">
        <title>Large-scale genome sequencing of mycorrhizal fungi provides insights into the early evolution of symbiotic traits.</title>
        <authorList>
            <person name="Miyauchi S."/>
            <person name="Kiss E."/>
            <person name="Kuo A."/>
            <person name="Drula E."/>
            <person name="Kohler A."/>
            <person name="Sanchez-Garcia M."/>
            <person name="Morin E."/>
            <person name="Andreopoulos B."/>
            <person name="Barry K.W."/>
            <person name="Bonito G."/>
            <person name="Buee M."/>
            <person name="Carver A."/>
            <person name="Chen C."/>
            <person name="Cichocki N."/>
            <person name="Clum A."/>
            <person name="Culley D."/>
            <person name="Crous P.W."/>
            <person name="Fauchery L."/>
            <person name="Girlanda M."/>
            <person name="Hayes R.D."/>
            <person name="Keri Z."/>
            <person name="LaButti K."/>
            <person name="Lipzen A."/>
            <person name="Lombard V."/>
            <person name="Magnuson J."/>
            <person name="Maillard F."/>
            <person name="Murat C."/>
            <person name="Nolan M."/>
            <person name="Ohm R.A."/>
            <person name="Pangilinan J."/>
            <person name="Pereira M.F."/>
            <person name="Perotto S."/>
            <person name="Peter M."/>
            <person name="Pfister S."/>
            <person name="Riley R."/>
            <person name="Sitrit Y."/>
            <person name="Stielow J.B."/>
            <person name="Szollosi G."/>
            <person name="Zifcakova L."/>
            <person name="Stursova M."/>
            <person name="Spatafora J.W."/>
            <person name="Tedersoo L."/>
            <person name="Vaario L.M."/>
            <person name="Yamada A."/>
            <person name="Yan M."/>
            <person name="Wang P."/>
            <person name="Xu J."/>
            <person name="Bruns T."/>
            <person name="Baldrian P."/>
            <person name="Vilgalys R."/>
            <person name="Dunand C."/>
            <person name="Henrissat B."/>
            <person name="Grigoriev I.V."/>
            <person name="Hibbett D."/>
            <person name="Nagy L.G."/>
            <person name="Martin F.M."/>
        </authorList>
    </citation>
    <scope>NUCLEOTIDE SEQUENCE</scope>
    <source>
        <strain evidence="5">UP504</strain>
    </source>
</reference>